<dbReference type="GeneID" id="83182633"/>
<feature type="transmembrane region" description="Helical" evidence="5">
    <location>
        <begin position="46"/>
        <end position="65"/>
    </location>
</feature>
<dbReference type="AlphaFoldDB" id="A0A9W9JF39"/>
<comment type="subcellular location">
    <subcellularLocation>
        <location evidence="1 5">Membrane</location>
        <topology evidence="1 5">Multi-pass membrane protein</topology>
    </subcellularLocation>
</comment>
<dbReference type="GO" id="GO:0005375">
    <property type="term" value="F:copper ion transmembrane transporter activity"/>
    <property type="evidence" value="ECO:0007669"/>
    <property type="project" value="UniProtKB-UniRule"/>
</dbReference>
<sequence length="224" mass="24796">MEHGGHEHGHADNGGHGMDMAMSMVFTASTKVTLLFSWWSTTTVTSYIFTLLFLFLLALFNRFLGILKLRLDLKRADPTQDLFKVPKLNLPPSRWPRNRKSKGRVSPLPRDVEINDDDTDRYGVFHSAPLLAPTSQLYSEESHTVASHRTSLGPCGRWSLRQDGTSALLEGLRALFGYALMLAVMTYNVGVLCAVLAGILVGELFLGRYSPPSSGWQDGACHDS</sequence>
<keyword evidence="4 5" id="KW-0472">Membrane</keyword>
<accession>A0A9W9JF39</accession>
<keyword evidence="5" id="KW-0813">Transport</keyword>
<feature type="transmembrane region" description="Helical" evidence="5">
    <location>
        <begin position="21"/>
        <end position="40"/>
    </location>
</feature>
<keyword evidence="7" id="KW-1185">Reference proteome</keyword>
<organism evidence="6 7">
    <name type="scientific">Penicillium cinerascens</name>
    <dbReference type="NCBI Taxonomy" id="70096"/>
    <lineage>
        <taxon>Eukaryota</taxon>
        <taxon>Fungi</taxon>
        <taxon>Dikarya</taxon>
        <taxon>Ascomycota</taxon>
        <taxon>Pezizomycotina</taxon>
        <taxon>Eurotiomycetes</taxon>
        <taxon>Eurotiomycetidae</taxon>
        <taxon>Eurotiales</taxon>
        <taxon>Aspergillaceae</taxon>
        <taxon>Penicillium</taxon>
    </lineage>
</organism>
<gene>
    <name evidence="6" type="ORF">N7498_008270</name>
</gene>
<dbReference type="PANTHER" id="PTHR12483">
    <property type="entry name" value="SOLUTE CARRIER FAMILY 31 COPPER TRANSPORTERS"/>
    <property type="match status" value="1"/>
</dbReference>
<keyword evidence="5" id="KW-0406">Ion transport</keyword>
<dbReference type="Pfam" id="PF04145">
    <property type="entry name" value="Ctr"/>
    <property type="match status" value="1"/>
</dbReference>
<feature type="transmembrane region" description="Helical" evidence="5">
    <location>
        <begin position="175"/>
        <end position="201"/>
    </location>
</feature>
<keyword evidence="3 5" id="KW-1133">Transmembrane helix</keyword>
<evidence type="ECO:0000256" key="5">
    <source>
        <dbReference type="RuleBase" id="RU367022"/>
    </source>
</evidence>
<evidence type="ECO:0000256" key="4">
    <source>
        <dbReference type="ARBA" id="ARBA00023136"/>
    </source>
</evidence>
<proteinExistence type="inferred from homology"/>
<dbReference type="RefSeq" id="XP_058305320.1">
    <property type="nucleotide sequence ID" value="XM_058455332.1"/>
</dbReference>
<keyword evidence="2 5" id="KW-0812">Transmembrane</keyword>
<dbReference type="InterPro" id="IPR007274">
    <property type="entry name" value="Cop_transporter"/>
</dbReference>
<evidence type="ECO:0000313" key="6">
    <source>
        <dbReference type="EMBL" id="KAJ5194832.1"/>
    </source>
</evidence>
<name>A0A9W9JF39_9EURO</name>
<reference evidence="6" key="1">
    <citation type="submission" date="2022-12" db="EMBL/GenBank/DDBJ databases">
        <authorList>
            <person name="Petersen C."/>
        </authorList>
    </citation>
    <scope>NUCLEOTIDE SEQUENCE</scope>
    <source>
        <strain evidence="6">IBT 15544</strain>
    </source>
</reference>
<comment type="similarity">
    <text evidence="5">Belongs to the copper transporter (Ctr) (TC 1.A.56) family. SLC31A subfamily.</text>
</comment>
<dbReference type="OrthoDB" id="73901at2759"/>
<reference evidence="6" key="2">
    <citation type="journal article" date="2023" name="IMA Fungus">
        <title>Comparative genomic study of the Penicillium genus elucidates a diverse pangenome and 15 lateral gene transfer events.</title>
        <authorList>
            <person name="Petersen C."/>
            <person name="Sorensen T."/>
            <person name="Nielsen M.R."/>
            <person name="Sondergaard T.E."/>
            <person name="Sorensen J.L."/>
            <person name="Fitzpatrick D.A."/>
            <person name="Frisvad J.C."/>
            <person name="Nielsen K.L."/>
        </authorList>
    </citation>
    <scope>NUCLEOTIDE SEQUENCE</scope>
    <source>
        <strain evidence="6">IBT 15544</strain>
    </source>
</reference>
<evidence type="ECO:0000256" key="1">
    <source>
        <dbReference type="ARBA" id="ARBA00004141"/>
    </source>
</evidence>
<evidence type="ECO:0000313" key="7">
    <source>
        <dbReference type="Proteomes" id="UP001150904"/>
    </source>
</evidence>
<dbReference type="PANTHER" id="PTHR12483:SF27">
    <property type="entry name" value="COPPER TRANSPORT PROTEIN CTR1"/>
    <property type="match status" value="1"/>
</dbReference>
<evidence type="ECO:0000256" key="3">
    <source>
        <dbReference type="ARBA" id="ARBA00022989"/>
    </source>
</evidence>
<dbReference type="Proteomes" id="UP001150904">
    <property type="component" value="Unassembled WGS sequence"/>
</dbReference>
<comment type="caution">
    <text evidence="6">The sequence shown here is derived from an EMBL/GenBank/DDBJ whole genome shotgun (WGS) entry which is preliminary data.</text>
</comment>
<keyword evidence="5" id="KW-0186">Copper</keyword>
<dbReference type="GO" id="GO:0005886">
    <property type="term" value="C:plasma membrane"/>
    <property type="evidence" value="ECO:0007669"/>
    <property type="project" value="TreeGrafter"/>
</dbReference>
<keyword evidence="5" id="KW-0187">Copper transport</keyword>
<protein>
    <recommendedName>
        <fullName evidence="5">Copper transport protein</fullName>
    </recommendedName>
</protein>
<evidence type="ECO:0000256" key="2">
    <source>
        <dbReference type="ARBA" id="ARBA00022692"/>
    </source>
</evidence>
<dbReference type="EMBL" id="JAPQKR010000015">
    <property type="protein sequence ID" value="KAJ5194832.1"/>
    <property type="molecule type" value="Genomic_DNA"/>
</dbReference>